<evidence type="ECO:0000256" key="7">
    <source>
        <dbReference type="ARBA" id="ARBA00023326"/>
    </source>
</evidence>
<evidence type="ECO:0000256" key="9">
    <source>
        <dbReference type="RuleBase" id="RU361166"/>
    </source>
</evidence>
<evidence type="ECO:0000313" key="13">
    <source>
        <dbReference type="EMBL" id="TSE09394.1"/>
    </source>
</evidence>
<sequence>MKNIMRSGVLLFFYFLCSTMSAQFNYGEALQKSLFFYEVQQSGKLPSWNRVSWRGDSTTEDGSDVGLDLNGGWFDAGDHVKFNFPMAFSVTALAWGGIEFNDAYQNSGQLDILKRNLRFVTDYFIKCHTAPNELYGQVGNGGIDHGWWGSPEVYPRERPSYKIDAANPGSDLAAETAAAMAAMSILIKADDPAYSVTLIEHAKQLYDFADTYRDEYSNSITDAAGFYRSFSSYNDEIVWGAIWMYKATNDPKYLTKAEAEYDNLQKEGQSTTSKYKEAFSWDDKAYGCYLLLAQITGKDRYVQDIERNLDYFAHNVNGESVPTTPGGLPHLRQWGTVRYASNQSLLALIYGDKVTTDPVKQARYTGFAKRMVDYALGDNPINRSFMNGFGNNPANDPHHRGNSGNWTNSDSGPPTTASHILYGAVVGGPKEPDNDNFVDDRGEFVANEVACDYNACITGVLARMYGKFGGNPLPNFPVDEVPTRAEIRSFSKFNSNNAFGSTISIIIQNRTAWPARVTDKLSYRYYFDIAEGIAAGKTIADYDITLNGIGGNATMTVKPAGGSVYYAEITNLPSIAPIGDPAFRTETQINIRVANGVPYDTANDWSAQGLSSGAVESVNIPVYDNGVLVFGSEIDGGNTPTASFTATPESGTAPLEVSFDASASSDPNGDTLTYTWDFGNGQTSTLATPTVTFTEIKTYTVSLTVSDGTNVSSPFTKDIVVSDGNIAPIANFMATPTTGIAPVTVSFDASASSDPNGDTLTYTWDFGDGNTSVGVTATHIYALVGNYTVTLTVSDGSKTDIATETINVTDGSPIASFTASAESGVAPLAVTFDGSGSLDPAGGTLSYSWDLGNGETATTATASTTYTTVGQFTVTLTVTNAAGDIDTETKTITVTDGSISCNFGAPLSNPLPTIANVSYTNIYVLGTGGPDLSNVTNFTINWDLANNGLWQFSMNTSNGIPSWWNNFLPKITQNFNAAEPSITITDSGFTGLDGEYWATIDTGNFVLVSKSGGFTIYFSSSATAPDCGNGSNTLVLSGPESNVMITPNPAVNVINVSINSNKAKKSDAMTDVVIRLFNLTGNVVKTQQFKSKEQQLQAQIPIEGLESGIYILETFDVISNQRTQSKVIVK</sequence>
<dbReference type="InterPro" id="IPR033126">
    <property type="entry name" value="Glyco_hydro_9_Asp/Glu_AS"/>
</dbReference>
<keyword evidence="14" id="KW-1185">Reference proteome</keyword>
<dbReference type="SMART" id="SM00089">
    <property type="entry name" value="PKD"/>
    <property type="match status" value="3"/>
</dbReference>
<dbReference type="PROSITE" id="PS00698">
    <property type="entry name" value="GH9_3"/>
    <property type="match status" value="1"/>
</dbReference>
<evidence type="ECO:0000259" key="11">
    <source>
        <dbReference type="PROSITE" id="PS50093"/>
    </source>
</evidence>
<accession>A0A554VMD0</accession>
<dbReference type="InterPro" id="IPR008965">
    <property type="entry name" value="CBM2/CBM3_carb-bd_dom_sf"/>
</dbReference>
<dbReference type="NCBIfam" id="TIGR04183">
    <property type="entry name" value="Por_Secre_tail"/>
    <property type="match status" value="1"/>
</dbReference>
<dbReference type="Pfam" id="PF18911">
    <property type="entry name" value="PKD_4"/>
    <property type="match status" value="3"/>
</dbReference>
<dbReference type="FunFam" id="1.50.10.10:FF:000020">
    <property type="entry name" value="Endoglucanase"/>
    <property type="match status" value="1"/>
</dbReference>
<evidence type="ECO:0000256" key="1">
    <source>
        <dbReference type="ARBA" id="ARBA00000966"/>
    </source>
</evidence>
<evidence type="ECO:0000256" key="6">
    <source>
        <dbReference type="ARBA" id="ARBA00023295"/>
    </source>
</evidence>
<dbReference type="GO" id="GO:0008810">
    <property type="term" value="F:cellulase activity"/>
    <property type="evidence" value="ECO:0007669"/>
    <property type="project" value="UniProtKB-EC"/>
</dbReference>
<keyword evidence="3 8" id="KW-0378">Hydrolase</keyword>
<feature type="compositionally biased region" description="Polar residues" evidence="10">
    <location>
        <begin position="402"/>
        <end position="413"/>
    </location>
</feature>
<comment type="catalytic activity">
    <reaction evidence="1 9">
        <text>Endohydrolysis of (1-&gt;4)-beta-D-glucosidic linkages in cellulose, lichenin and cereal beta-D-glucans.</text>
        <dbReference type="EC" id="3.2.1.4"/>
    </reaction>
</comment>
<evidence type="ECO:0000313" key="14">
    <source>
        <dbReference type="Proteomes" id="UP000318833"/>
    </source>
</evidence>
<comment type="similarity">
    <text evidence="8 9">Belongs to the glycosyl hydrolase 9 (cellulase E) family.</text>
</comment>
<dbReference type="InterPro" id="IPR000601">
    <property type="entry name" value="PKD_dom"/>
</dbReference>
<evidence type="ECO:0000256" key="10">
    <source>
        <dbReference type="SAM" id="MobiDB-lite"/>
    </source>
</evidence>
<gene>
    <name evidence="13" type="ORF">FOF46_09060</name>
</gene>
<keyword evidence="4 9" id="KW-0136">Cellulose degradation</keyword>
<keyword evidence="2 9" id="KW-0732">Signal</keyword>
<feature type="domain" description="PKD" evidence="11">
    <location>
        <begin position="728"/>
        <end position="809"/>
    </location>
</feature>
<dbReference type="PROSITE" id="PS50093">
    <property type="entry name" value="PKD"/>
    <property type="match status" value="3"/>
</dbReference>
<dbReference type="InterPro" id="IPR001956">
    <property type="entry name" value="CBM3"/>
</dbReference>
<dbReference type="InterPro" id="IPR008928">
    <property type="entry name" value="6-hairpin_glycosidase_sf"/>
</dbReference>
<feature type="domain" description="PKD" evidence="11">
    <location>
        <begin position="813"/>
        <end position="895"/>
    </location>
</feature>
<dbReference type="Pfam" id="PF00942">
    <property type="entry name" value="CBM_3"/>
    <property type="match status" value="1"/>
</dbReference>
<evidence type="ECO:0000256" key="5">
    <source>
        <dbReference type="ARBA" id="ARBA00023277"/>
    </source>
</evidence>
<dbReference type="Gene3D" id="2.60.40.710">
    <property type="entry name" value="Endoglucanase-like"/>
    <property type="match status" value="1"/>
</dbReference>
<dbReference type="Gene3D" id="2.60.40.10">
    <property type="entry name" value="Immunoglobulins"/>
    <property type="match status" value="3"/>
</dbReference>
<reference evidence="13 14" key="1">
    <citation type="submission" date="2019-07" db="EMBL/GenBank/DDBJ databases">
        <title>The draft genome sequence of Aquimarina algiphila M91.</title>
        <authorList>
            <person name="Meng X."/>
        </authorList>
    </citation>
    <scope>NUCLEOTIDE SEQUENCE [LARGE SCALE GENOMIC DNA]</scope>
    <source>
        <strain evidence="13 14">M91</strain>
    </source>
</reference>
<dbReference type="InterPro" id="IPR022409">
    <property type="entry name" value="PKD/Chitinase_dom"/>
</dbReference>
<evidence type="ECO:0000256" key="2">
    <source>
        <dbReference type="ARBA" id="ARBA00022729"/>
    </source>
</evidence>
<feature type="region of interest" description="Disordered" evidence="10">
    <location>
        <begin position="390"/>
        <end position="413"/>
    </location>
</feature>
<dbReference type="GO" id="GO:0030245">
    <property type="term" value="P:cellulose catabolic process"/>
    <property type="evidence" value="ECO:0007669"/>
    <property type="project" value="UniProtKB-KW"/>
</dbReference>
<dbReference type="InterPro" id="IPR036966">
    <property type="entry name" value="CBM3_sf"/>
</dbReference>
<dbReference type="PROSITE" id="PS51172">
    <property type="entry name" value="CBM3"/>
    <property type="match status" value="1"/>
</dbReference>
<dbReference type="EMBL" id="VLNR01000014">
    <property type="protein sequence ID" value="TSE09394.1"/>
    <property type="molecule type" value="Genomic_DNA"/>
</dbReference>
<dbReference type="CDD" id="cd00146">
    <property type="entry name" value="PKD"/>
    <property type="match status" value="3"/>
</dbReference>
<dbReference type="InterPro" id="IPR001701">
    <property type="entry name" value="Glyco_hydro_9"/>
</dbReference>
<keyword evidence="7 8" id="KW-0624">Polysaccharide degradation</keyword>
<dbReference type="InterPro" id="IPR013783">
    <property type="entry name" value="Ig-like_fold"/>
</dbReference>
<protein>
    <recommendedName>
        <fullName evidence="9">Endoglucanase</fullName>
        <ecNumber evidence="9">3.2.1.4</ecNumber>
    </recommendedName>
</protein>
<evidence type="ECO:0000259" key="12">
    <source>
        <dbReference type="PROSITE" id="PS51172"/>
    </source>
</evidence>
<evidence type="ECO:0000256" key="4">
    <source>
        <dbReference type="ARBA" id="ARBA00023001"/>
    </source>
</evidence>
<dbReference type="RefSeq" id="WP_143916225.1">
    <property type="nucleotide sequence ID" value="NZ_CANMIK010000002.1"/>
</dbReference>
<dbReference type="Pfam" id="PF18962">
    <property type="entry name" value="Por_Secre_tail"/>
    <property type="match status" value="1"/>
</dbReference>
<dbReference type="Gene3D" id="1.50.10.10">
    <property type="match status" value="1"/>
</dbReference>
<evidence type="ECO:0000256" key="3">
    <source>
        <dbReference type="ARBA" id="ARBA00022801"/>
    </source>
</evidence>
<name>A0A554VMD0_9FLAO</name>
<proteinExistence type="inferred from homology"/>
<dbReference type="AlphaFoldDB" id="A0A554VMD0"/>
<feature type="domain" description="CBM3" evidence="12">
    <location>
        <begin position="482"/>
        <end position="635"/>
    </location>
</feature>
<dbReference type="PANTHER" id="PTHR22298">
    <property type="entry name" value="ENDO-1,4-BETA-GLUCANASE"/>
    <property type="match status" value="1"/>
</dbReference>
<dbReference type="Pfam" id="PF00759">
    <property type="entry name" value="Glyco_hydro_9"/>
    <property type="match status" value="1"/>
</dbReference>
<dbReference type="InterPro" id="IPR026444">
    <property type="entry name" value="Secre_tail"/>
</dbReference>
<dbReference type="InterPro" id="IPR012341">
    <property type="entry name" value="6hp_glycosidase-like_sf"/>
</dbReference>
<dbReference type="Proteomes" id="UP000318833">
    <property type="component" value="Unassembled WGS sequence"/>
</dbReference>
<feature type="domain" description="PKD" evidence="11">
    <location>
        <begin position="640"/>
        <end position="721"/>
    </location>
</feature>
<comment type="caution">
    <text evidence="13">The sequence shown here is derived from an EMBL/GenBank/DDBJ whole genome shotgun (WGS) entry which is preliminary data.</text>
</comment>
<dbReference type="EC" id="3.2.1.4" evidence="9"/>
<dbReference type="OrthoDB" id="9808897at2"/>
<dbReference type="InterPro" id="IPR035986">
    <property type="entry name" value="PKD_dom_sf"/>
</dbReference>
<keyword evidence="6 8" id="KW-0326">Glycosidase</keyword>
<keyword evidence="5 8" id="KW-0119">Carbohydrate metabolism</keyword>
<dbReference type="GO" id="GO:0030248">
    <property type="term" value="F:cellulose binding"/>
    <property type="evidence" value="ECO:0007669"/>
    <property type="project" value="InterPro"/>
</dbReference>
<dbReference type="SUPFAM" id="SSF49384">
    <property type="entry name" value="Carbohydrate-binding domain"/>
    <property type="match status" value="1"/>
</dbReference>
<feature type="chain" id="PRO_5022254579" description="Endoglucanase" evidence="9">
    <location>
        <begin position="23"/>
        <end position="1130"/>
    </location>
</feature>
<feature type="signal peptide" evidence="9">
    <location>
        <begin position="1"/>
        <end position="22"/>
    </location>
</feature>
<dbReference type="SUPFAM" id="SSF49299">
    <property type="entry name" value="PKD domain"/>
    <property type="match status" value="3"/>
</dbReference>
<feature type="active site" evidence="8">
    <location>
        <position position="448"/>
    </location>
</feature>
<dbReference type="SUPFAM" id="SSF48208">
    <property type="entry name" value="Six-hairpin glycosidases"/>
    <property type="match status" value="1"/>
</dbReference>
<evidence type="ECO:0000256" key="8">
    <source>
        <dbReference type="PROSITE-ProRule" id="PRU10060"/>
    </source>
</evidence>
<organism evidence="13 14">
    <name type="scientific">Aquimarina algiphila</name>
    <dbReference type="NCBI Taxonomy" id="2047982"/>
    <lineage>
        <taxon>Bacteria</taxon>
        <taxon>Pseudomonadati</taxon>
        <taxon>Bacteroidota</taxon>
        <taxon>Flavobacteriia</taxon>
        <taxon>Flavobacteriales</taxon>
        <taxon>Flavobacteriaceae</taxon>
        <taxon>Aquimarina</taxon>
    </lineage>
</organism>
<dbReference type="SMART" id="SM01067">
    <property type="entry name" value="CBM_3"/>
    <property type="match status" value="1"/>
</dbReference>
<feature type="active site" evidence="8">
    <location>
        <position position="439"/>
    </location>
</feature>